<keyword evidence="7" id="KW-1185">Reference proteome</keyword>
<dbReference type="EMBL" id="CAJQZP010000693">
    <property type="protein sequence ID" value="CAG4978053.1"/>
    <property type="molecule type" value="Genomic_DNA"/>
</dbReference>
<dbReference type="GO" id="GO:0005634">
    <property type="term" value="C:nucleus"/>
    <property type="evidence" value="ECO:0007669"/>
    <property type="project" value="UniProtKB-SubCell"/>
</dbReference>
<evidence type="ECO:0000256" key="4">
    <source>
        <dbReference type="ARBA" id="ARBA00022833"/>
    </source>
</evidence>
<dbReference type="InterPro" id="IPR052035">
    <property type="entry name" value="ZnF_BED_domain_contain"/>
</dbReference>
<keyword evidence="5" id="KW-0539">Nucleus</keyword>
<name>A0A8S3WT20_PARAO</name>
<dbReference type="AlphaFoldDB" id="A0A8S3WT20"/>
<keyword evidence="3" id="KW-0863">Zinc-finger</keyword>
<dbReference type="PANTHER" id="PTHR46481:SF10">
    <property type="entry name" value="ZINC FINGER BED DOMAIN-CONTAINING PROTEIN 39"/>
    <property type="match status" value="1"/>
</dbReference>
<keyword evidence="2" id="KW-0479">Metal-binding</keyword>
<dbReference type="GO" id="GO:0008270">
    <property type="term" value="F:zinc ion binding"/>
    <property type="evidence" value="ECO:0007669"/>
    <property type="project" value="UniProtKB-KW"/>
</dbReference>
<accession>A0A8S3WT20</accession>
<evidence type="ECO:0000256" key="1">
    <source>
        <dbReference type="ARBA" id="ARBA00004123"/>
    </source>
</evidence>
<evidence type="ECO:0000256" key="2">
    <source>
        <dbReference type="ARBA" id="ARBA00022723"/>
    </source>
</evidence>
<evidence type="ECO:0000313" key="7">
    <source>
        <dbReference type="Proteomes" id="UP000691718"/>
    </source>
</evidence>
<evidence type="ECO:0000313" key="6">
    <source>
        <dbReference type="EMBL" id="CAG4978053.1"/>
    </source>
</evidence>
<sequence>MQKNSTHFNHSQIAQTELHKIQKEQLNQECLSVIQECSTRLNSTFYMLERMIRIQDSLCLYVCKHNISQLSPEEWLQLKKIVTILQPFEEITRNMRDNNTSISSVIPLIHTLKYILHTEGSKQDTNEKFKSIIKCTVDHLNSKFGDLQSNNFFAIATYLDPRYKTKNFNEVVKEKIETEIMSLFDADTSKTMLIILPFL</sequence>
<evidence type="ECO:0000256" key="3">
    <source>
        <dbReference type="ARBA" id="ARBA00022771"/>
    </source>
</evidence>
<protein>
    <submittedName>
        <fullName evidence="6">(apollo) hypothetical protein</fullName>
    </submittedName>
</protein>
<keyword evidence="4" id="KW-0862">Zinc</keyword>
<comment type="subcellular location">
    <subcellularLocation>
        <location evidence="1">Nucleus</location>
    </subcellularLocation>
</comment>
<proteinExistence type="predicted"/>
<dbReference type="PANTHER" id="PTHR46481">
    <property type="entry name" value="ZINC FINGER BED DOMAIN-CONTAINING PROTEIN 4"/>
    <property type="match status" value="1"/>
</dbReference>
<reference evidence="6" key="1">
    <citation type="submission" date="2021-04" db="EMBL/GenBank/DDBJ databases">
        <authorList>
            <person name="Tunstrom K."/>
        </authorList>
    </citation>
    <scope>NUCLEOTIDE SEQUENCE</scope>
</reference>
<organism evidence="6 7">
    <name type="scientific">Parnassius apollo</name>
    <name type="common">Apollo butterfly</name>
    <name type="synonym">Papilio apollo</name>
    <dbReference type="NCBI Taxonomy" id="110799"/>
    <lineage>
        <taxon>Eukaryota</taxon>
        <taxon>Metazoa</taxon>
        <taxon>Ecdysozoa</taxon>
        <taxon>Arthropoda</taxon>
        <taxon>Hexapoda</taxon>
        <taxon>Insecta</taxon>
        <taxon>Pterygota</taxon>
        <taxon>Neoptera</taxon>
        <taxon>Endopterygota</taxon>
        <taxon>Lepidoptera</taxon>
        <taxon>Glossata</taxon>
        <taxon>Ditrysia</taxon>
        <taxon>Papilionoidea</taxon>
        <taxon>Papilionidae</taxon>
        <taxon>Parnassiinae</taxon>
        <taxon>Parnassini</taxon>
        <taxon>Parnassius</taxon>
        <taxon>Parnassius</taxon>
    </lineage>
</organism>
<comment type="caution">
    <text evidence="6">The sequence shown here is derived from an EMBL/GenBank/DDBJ whole genome shotgun (WGS) entry which is preliminary data.</text>
</comment>
<dbReference type="Proteomes" id="UP000691718">
    <property type="component" value="Unassembled WGS sequence"/>
</dbReference>
<dbReference type="OrthoDB" id="7699631at2759"/>
<gene>
    <name evidence="6" type="ORF">PAPOLLO_LOCUS9541</name>
</gene>
<evidence type="ECO:0000256" key="5">
    <source>
        <dbReference type="ARBA" id="ARBA00023242"/>
    </source>
</evidence>